<gene>
    <name evidence="2" type="ORF">QFW96_14595</name>
</gene>
<comment type="caution">
    <text evidence="2">The sequence shown here is derived from an EMBL/GenBank/DDBJ whole genome shotgun (WGS) entry which is preliminary data.</text>
</comment>
<accession>A0ABT6PPM9</accession>
<organism evidence="2 3">
    <name type="scientific">Saccharopolyspora ipomoeae</name>
    <dbReference type="NCBI Taxonomy" id="3042027"/>
    <lineage>
        <taxon>Bacteria</taxon>
        <taxon>Bacillati</taxon>
        <taxon>Actinomycetota</taxon>
        <taxon>Actinomycetes</taxon>
        <taxon>Pseudonocardiales</taxon>
        <taxon>Pseudonocardiaceae</taxon>
        <taxon>Saccharopolyspora</taxon>
    </lineage>
</organism>
<dbReference type="Proteomes" id="UP001237595">
    <property type="component" value="Unassembled WGS sequence"/>
</dbReference>
<keyword evidence="1" id="KW-0812">Transmembrane</keyword>
<keyword evidence="3" id="KW-1185">Reference proteome</keyword>
<protein>
    <submittedName>
        <fullName evidence="2">Uncharacterized protein</fullName>
    </submittedName>
</protein>
<evidence type="ECO:0000313" key="2">
    <source>
        <dbReference type="EMBL" id="MDI2029857.1"/>
    </source>
</evidence>
<proteinExistence type="predicted"/>
<dbReference type="EMBL" id="JASAOF010000007">
    <property type="protein sequence ID" value="MDI2029857.1"/>
    <property type="molecule type" value="Genomic_DNA"/>
</dbReference>
<evidence type="ECO:0000313" key="3">
    <source>
        <dbReference type="Proteomes" id="UP001237595"/>
    </source>
</evidence>
<reference evidence="2 3" key="1">
    <citation type="submission" date="2023-04" db="EMBL/GenBank/DDBJ databases">
        <title>Draft genome sequence of Saccharopolyspora sp. TS4A08 isolated from sweet potato rhizospheric soil.</title>
        <authorList>
            <person name="Suksaard P."/>
            <person name="Duangmal K."/>
        </authorList>
    </citation>
    <scope>NUCLEOTIDE SEQUENCE [LARGE SCALE GENOMIC DNA]</scope>
    <source>
        <strain evidence="2 3">TS4A08</strain>
    </source>
</reference>
<keyword evidence="1" id="KW-0472">Membrane</keyword>
<feature type="transmembrane region" description="Helical" evidence="1">
    <location>
        <begin position="6"/>
        <end position="28"/>
    </location>
</feature>
<keyword evidence="1" id="KW-1133">Transmembrane helix</keyword>
<sequence length="178" mass="20144">MQIAIFTFLIIGSFFQIIGLLVTARGLVNTHRSLGSPSYTLFRFMWDTPWEAFRKSQRKSGTGTATLQLGTRSASYIETEPIPREAPTGSQIANLKERLSRIEMRMQITEKLATTTWADVSDVAAKSEQHETNIQHQAETQRQQAIDGLRFESWGVSCIAVGLIFSLIRSFLMYLFPH</sequence>
<name>A0ABT6PPM9_9PSEU</name>
<evidence type="ECO:0000256" key="1">
    <source>
        <dbReference type="SAM" id="Phobius"/>
    </source>
</evidence>
<feature type="transmembrane region" description="Helical" evidence="1">
    <location>
        <begin position="154"/>
        <end position="176"/>
    </location>
</feature>
<dbReference type="RefSeq" id="WP_281456161.1">
    <property type="nucleotide sequence ID" value="NZ_JASAOF010000007.1"/>
</dbReference>